<accession>A0A5J5T019</accession>
<proteinExistence type="predicted"/>
<keyword evidence="2" id="KW-1185">Reference proteome</keyword>
<dbReference type="Proteomes" id="UP000327439">
    <property type="component" value="Chromosome A13"/>
</dbReference>
<evidence type="ECO:0000313" key="2">
    <source>
        <dbReference type="Proteomes" id="UP000327439"/>
    </source>
</evidence>
<dbReference type="AlphaFoldDB" id="A0A5J5T019"/>
<gene>
    <name evidence="1" type="ORF">ES319_A13G086200v1</name>
</gene>
<reference evidence="2" key="1">
    <citation type="journal article" date="2020" name="Nat. Genet.">
        <title>Genomic diversifications of five Gossypium allopolyploid species and their impact on cotton improvement.</title>
        <authorList>
            <person name="Chen Z.J."/>
            <person name="Sreedasyam A."/>
            <person name="Ando A."/>
            <person name="Song Q."/>
            <person name="De Santiago L.M."/>
            <person name="Hulse-Kemp A.M."/>
            <person name="Ding M."/>
            <person name="Ye W."/>
            <person name="Kirkbride R.C."/>
            <person name="Jenkins J."/>
            <person name="Plott C."/>
            <person name="Lovell J."/>
            <person name="Lin Y.M."/>
            <person name="Vaughn R."/>
            <person name="Liu B."/>
            <person name="Simpson S."/>
            <person name="Scheffler B.E."/>
            <person name="Wen L."/>
            <person name="Saski C.A."/>
            <person name="Grover C.E."/>
            <person name="Hu G."/>
            <person name="Conover J.L."/>
            <person name="Carlson J.W."/>
            <person name="Shu S."/>
            <person name="Boston L.B."/>
            <person name="Williams M."/>
            <person name="Peterson D.G."/>
            <person name="McGee K."/>
            <person name="Jones D.C."/>
            <person name="Wendel J.F."/>
            <person name="Stelly D.M."/>
            <person name="Grimwood J."/>
            <person name="Schmutz J."/>
        </authorList>
    </citation>
    <scope>NUCLEOTIDE SEQUENCE [LARGE SCALE GENOMIC DNA]</scope>
    <source>
        <strain evidence="2">cv. 3-79</strain>
    </source>
</reference>
<dbReference type="EMBL" id="CM018214">
    <property type="protein sequence ID" value="KAB2048024.1"/>
    <property type="molecule type" value="Genomic_DNA"/>
</dbReference>
<evidence type="ECO:0000313" key="1">
    <source>
        <dbReference type="EMBL" id="KAB2048024.1"/>
    </source>
</evidence>
<protein>
    <submittedName>
        <fullName evidence="1">Uncharacterized protein</fullName>
    </submittedName>
</protein>
<name>A0A5J5T019_GOSBA</name>
<sequence length="47" mass="5619">MRHCVSFHTNKTKDISKSHLCCKNDHPFSRIRLCYKRICNIRIGSRN</sequence>
<organism evidence="1 2">
    <name type="scientific">Gossypium barbadense</name>
    <name type="common">Sea Island cotton</name>
    <name type="synonym">Hibiscus barbadensis</name>
    <dbReference type="NCBI Taxonomy" id="3634"/>
    <lineage>
        <taxon>Eukaryota</taxon>
        <taxon>Viridiplantae</taxon>
        <taxon>Streptophyta</taxon>
        <taxon>Embryophyta</taxon>
        <taxon>Tracheophyta</taxon>
        <taxon>Spermatophyta</taxon>
        <taxon>Magnoliopsida</taxon>
        <taxon>eudicotyledons</taxon>
        <taxon>Gunneridae</taxon>
        <taxon>Pentapetalae</taxon>
        <taxon>rosids</taxon>
        <taxon>malvids</taxon>
        <taxon>Malvales</taxon>
        <taxon>Malvaceae</taxon>
        <taxon>Malvoideae</taxon>
        <taxon>Gossypium</taxon>
    </lineage>
</organism>